<feature type="compositionally biased region" description="Basic and acidic residues" evidence="1">
    <location>
        <begin position="714"/>
        <end position="728"/>
    </location>
</feature>
<feature type="compositionally biased region" description="Acidic residues" evidence="1">
    <location>
        <begin position="960"/>
        <end position="987"/>
    </location>
</feature>
<accession>A0ABD3MV57</accession>
<feature type="compositionally biased region" description="Polar residues" evidence="1">
    <location>
        <begin position="210"/>
        <end position="241"/>
    </location>
</feature>
<gene>
    <name evidence="2" type="ORF">ACHAW5_008156</name>
</gene>
<feature type="region of interest" description="Disordered" evidence="1">
    <location>
        <begin position="939"/>
        <end position="987"/>
    </location>
</feature>
<feature type="region of interest" description="Disordered" evidence="1">
    <location>
        <begin position="633"/>
        <end position="656"/>
    </location>
</feature>
<feature type="region of interest" description="Disordered" evidence="1">
    <location>
        <begin position="184"/>
        <end position="307"/>
    </location>
</feature>
<feature type="region of interest" description="Disordered" evidence="1">
    <location>
        <begin position="70"/>
        <end position="116"/>
    </location>
</feature>
<feature type="compositionally biased region" description="Basic and acidic residues" evidence="1">
    <location>
        <begin position="848"/>
        <end position="862"/>
    </location>
</feature>
<feature type="region of interest" description="Disordered" evidence="1">
    <location>
        <begin position="1"/>
        <end position="25"/>
    </location>
</feature>
<feature type="compositionally biased region" description="Polar residues" evidence="1">
    <location>
        <begin position="633"/>
        <end position="645"/>
    </location>
</feature>
<feature type="region of interest" description="Disordered" evidence="1">
    <location>
        <begin position="764"/>
        <end position="802"/>
    </location>
</feature>
<feature type="compositionally biased region" description="Basic and acidic residues" evidence="1">
    <location>
        <begin position="393"/>
        <end position="414"/>
    </location>
</feature>
<feature type="compositionally biased region" description="Gly residues" evidence="1">
    <location>
        <begin position="357"/>
        <end position="367"/>
    </location>
</feature>
<keyword evidence="3" id="KW-1185">Reference proteome</keyword>
<feature type="compositionally biased region" description="Acidic residues" evidence="1">
    <location>
        <begin position="943"/>
        <end position="952"/>
    </location>
</feature>
<reference evidence="2 3" key="1">
    <citation type="submission" date="2024-10" db="EMBL/GenBank/DDBJ databases">
        <title>Updated reference genomes for cyclostephanoid diatoms.</title>
        <authorList>
            <person name="Roberts W.R."/>
            <person name="Alverson A.J."/>
        </authorList>
    </citation>
    <scope>NUCLEOTIDE SEQUENCE [LARGE SCALE GENOMIC DNA]</scope>
    <source>
        <strain evidence="2 3">AJA276-08</strain>
    </source>
</reference>
<protein>
    <recommendedName>
        <fullName evidence="4">SET domain-containing protein</fullName>
    </recommendedName>
</protein>
<evidence type="ECO:0000256" key="1">
    <source>
        <dbReference type="SAM" id="MobiDB-lite"/>
    </source>
</evidence>
<feature type="compositionally biased region" description="Basic residues" evidence="1">
    <location>
        <begin position="245"/>
        <end position="256"/>
    </location>
</feature>
<name>A0ABD3MV57_9STRA</name>
<evidence type="ECO:0000313" key="2">
    <source>
        <dbReference type="EMBL" id="KAL3767854.1"/>
    </source>
</evidence>
<evidence type="ECO:0008006" key="4">
    <source>
        <dbReference type="Google" id="ProtNLM"/>
    </source>
</evidence>
<proteinExistence type="predicted"/>
<evidence type="ECO:0000313" key="3">
    <source>
        <dbReference type="Proteomes" id="UP001530315"/>
    </source>
</evidence>
<feature type="region of interest" description="Disordered" evidence="1">
    <location>
        <begin position="533"/>
        <end position="556"/>
    </location>
</feature>
<feature type="compositionally biased region" description="Basic residues" evidence="1">
    <location>
        <begin position="78"/>
        <end position="88"/>
    </location>
</feature>
<comment type="caution">
    <text evidence="2">The sequence shown here is derived from an EMBL/GenBank/DDBJ whole genome shotgun (WGS) entry which is preliminary data.</text>
</comment>
<feature type="region of interest" description="Disordered" evidence="1">
    <location>
        <begin position="848"/>
        <end position="891"/>
    </location>
</feature>
<feature type="region of interest" description="Disordered" evidence="1">
    <location>
        <begin position="714"/>
        <end position="742"/>
    </location>
</feature>
<dbReference type="EMBL" id="JALLAZ020001692">
    <property type="protein sequence ID" value="KAL3767854.1"/>
    <property type="molecule type" value="Genomic_DNA"/>
</dbReference>
<organism evidence="2 3">
    <name type="scientific">Stephanodiscus triporus</name>
    <dbReference type="NCBI Taxonomy" id="2934178"/>
    <lineage>
        <taxon>Eukaryota</taxon>
        <taxon>Sar</taxon>
        <taxon>Stramenopiles</taxon>
        <taxon>Ochrophyta</taxon>
        <taxon>Bacillariophyta</taxon>
        <taxon>Coscinodiscophyceae</taxon>
        <taxon>Thalassiosirophycidae</taxon>
        <taxon>Stephanodiscales</taxon>
        <taxon>Stephanodiscaceae</taxon>
        <taxon>Stephanodiscus</taxon>
    </lineage>
</organism>
<feature type="compositionally biased region" description="Basic and acidic residues" evidence="1">
    <location>
        <begin position="458"/>
        <end position="474"/>
    </location>
</feature>
<sequence>MTTRDDGTGSIGNDNGCDQAFTLPKKKSVRWGEITEHHHERAMTTENPTVVNADSLATNERYPNELSNPQLHQQQHDHNHHQRQKQLKTMKQNSDLPKNGKNERGNRSKCRLPGHSSHFWKDCPNNPFSNKYCGINHRTMNYSSHQLSSLSSSGGCLAERAAAQRGNVAVGVSSLAIDVALPVLTNDGESPSPSSSTIPKKKRSPPVVLPSSSKRTRQIASSLVRSASGGTANHLFNTTDSARPIPRKTTTRKTARMHPFPSPKNPAAEPSLRDGLGSGSTGVPRKEIGLHQQSQPQQQSRGTMPQRMDVTNVKGHWRRRPAICAPSGMNAQALRKHTSTRLLVGSSAKKNKETGDGEAGSGGGGDYQGEDAIENESEHSAARTYDGRGGSRGNRDDGRLMKWTKDGSRVRDSLEGEDTLTSLSSQSSSPSGVGRDIRMSDDNNDHDSLSITPPRNGLFHEKLGEDFDKDKFSNGDDIMPPAASGSLENVNNRTNELIKRKSATASEKELPNSAVQIGLGRNAASFSSKEVIGDVNENDGDHDNDNNNSCKNSTVEDCENKKESEFADEMEQDLFYLVEKSISLNEQWAKRCMDTYYDNNVEELEVGVSRQQCQESIGDDSNIYSHAEEPLTTSSAKAVATSRSTQQQQQREHQQSYSIMEGLETTHAICDWGGEHGPSFDSRADIMVLARGEEIGPIHDHCHNNYDCASQFSHDAHRQHQHENEPMDKPNNNDGWGKGRDKLMRNHCGQKISTQNSALAALGAMDDEDEPSQKKNIANGQVRNDPFPLEEGHAPSSSLSATPSAEIDSSLLVNDVSVSHNTMALISDSLKQQQIEQIDEYEKQKCKIANRDENLPDSKKPGDNNAVIDGEDAERRVDDAAVRSSPRRRYSSDKALLDFPASSSSSIINTNGRLKCRAAPCLKNSRGKDFYGTCCHEVSPMADDSDGVEEIDGDKNDENNGNEDNDGKESEEEEEEEWGNGGNESDEEAAEMNLVKHLCSTTVDPTTGLPTQKLTVMCGDSGHGAYLTYLGARALKKSAYDLSTRLMKEHIALHDVGTLKPLMAQTIGGRRMSVRITGKNLHHNDNIIYWSKKRLDKFAEFERETPTRGNCQSPNKSFDESQVDCRIHQEVQKLRDRIPEGKRIGFLGILSESDYIPDDSQLFWSFPKGIFQLGRYGPHKPEDRKKLLHFNFKNFIHNYEPSEWSYDVPEALQDCIQMVDITDDATGEVHELARAHTPVYVNEVGHNPNLHRNVLIRDKDDRSIYYYVAIDRKHAMKKGDSVELLVDYGDSYEEVRERKGYGRVNTLELIQRNLYEREELEKDIRSLTVYGMFNLVRMLTEKIFDPINKSIQRSCTIEGRKKSVFRGERDLIARRRLHWIGEKLTGRVLEYFADSSIDSKSELIVEIKHSTQNWKISEEEEEFYRLFLPDELDEESLYRCRSPSLTDVGLTHRIRSRIAPIYQSDDNFPGWFVFQIPRLSLSASGPRADKYWSHPDLPRVVVRSAKGVRDIMDFMSTEGVGVIDAYKKFRGITKYFKCHVRT</sequence>
<dbReference type="Proteomes" id="UP001530315">
    <property type="component" value="Unassembled WGS sequence"/>
</dbReference>
<feature type="compositionally biased region" description="Low complexity" evidence="1">
    <location>
        <begin position="422"/>
        <end position="431"/>
    </location>
</feature>
<feature type="compositionally biased region" description="Basic and acidic residues" evidence="1">
    <location>
        <begin position="435"/>
        <end position="448"/>
    </location>
</feature>
<feature type="region of interest" description="Disordered" evidence="1">
    <location>
        <begin position="339"/>
        <end position="488"/>
    </location>
</feature>